<reference evidence="2" key="1">
    <citation type="submission" date="2016-10" db="EMBL/GenBank/DDBJ databases">
        <authorList>
            <person name="Varghese N."/>
            <person name="Submissions S."/>
        </authorList>
    </citation>
    <scope>NUCLEOTIDE SEQUENCE [LARGE SCALE GENOMIC DNA]</scope>
    <source>
        <strain evidence="2">DSM 11526</strain>
    </source>
</reference>
<sequence length="258" mass="28767">MAAQLTSQATGLNPKNIILIHDDQLRTTSLKVAEAFGKQHKDVLRKLDSLDCSSEFTERNFALSEYQDATGRKLPMWEMTKDGFMFLVMGFTGKKAAQVKEQYINAFNWMADQLQLRERIAAGADKLPPASGPVIRLASVMGVYRDLVRRRGRPVDVDRLAQSYLGVSELGVVDDMQAERGIEFFQQMIAMESGSSWKSEELAHIPFSLLWQLCNQAAMTQHFMEKASTSAAAAGNTVAEVESYMGHSMRLPALAPRE</sequence>
<accession>A0A1H3X2W6</accession>
<proteinExistence type="predicted"/>
<name>A0A1H3X2W6_9GAMM</name>
<dbReference type="EMBL" id="FNRJ01000001">
    <property type="protein sequence ID" value="SDZ93739.1"/>
    <property type="molecule type" value="Genomic_DNA"/>
</dbReference>
<organism evidence="1 2">
    <name type="scientific">Marinobacterium iners DSM 11526</name>
    <dbReference type="NCBI Taxonomy" id="1122198"/>
    <lineage>
        <taxon>Bacteria</taxon>
        <taxon>Pseudomonadati</taxon>
        <taxon>Pseudomonadota</taxon>
        <taxon>Gammaproteobacteria</taxon>
        <taxon>Oceanospirillales</taxon>
        <taxon>Oceanospirillaceae</taxon>
        <taxon>Marinobacterium</taxon>
    </lineage>
</organism>
<evidence type="ECO:0000313" key="2">
    <source>
        <dbReference type="Proteomes" id="UP000242469"/>
    </source>
</evidence>
<keyword evidence="2" id="KW-1185">Reference proteome</keyword>
<dbReference type="OrthoDB" id="79831at2"/>
<protein>
    <submittedName>
        <fullName evidence="1">Phage regulatory protein, rha family</fullName>
    </submittedName>
</protein>
<dbReference type="AlphaFoldDB" id="A0A1H3X2W6"/>
<dbReference type="RefSeq" id="WP_091821166.1">
    <property type="nucleotide sequence ID" value="NZ_FNRJ01000001.1"/>
</dbReference>
<dbReference type="Pfam" id="PF09669">
    <property type="entry name" value="Phage_pRha"/>
    <property type="match status" value="1"/>
</dbReference>
<dbReference type="Proteomes" id="UP000242469">
    <property type="component" value="Unassembled WGS sequence"/>
</dbReference>
<dbReference type="NCBIfam" id="TIGR02681">
    <property type="entry name" value="phage_pRha"/>
    <property type="match status" value="1"/>
</dbReference>
<gene>
    <name evidence="1" type="ORF">SAMN02745729_10124</name>
</gene>
<dbReference type="InterPro" id="IPR014054">
    <property type="entry name" value="Phage_regulatory_Rha"/>
</dbReference>
<evidence type="ECO:0000313" key="1">
    <source>
        <dbReference type="EMBL" id="SDZ93739.1"/>
    </source>
</evidence>